<dbReference type="Gene3D" id="2.40.128.20">
    <property type="match status" value="1"/>
</dbReference>
<name>A0AAQ4EIK1_AMBAM</name>
<gene>
    <name evidence="1" type="ORF">V5799_011016</name>
</gene>
<dbReference type="EMBL" id="JARKHS020015392">
    <property type="protein sequence ID" value="KAK8774451.1"/>
    <property type="molecule type" value="Genomic_DNA"/>
</dbReference>
<keyword evidence="2" id="KW-1185">Reference proteome</keyword>
<feature type="non-terminal residue" evidence="1">
    <location>
        <position position="1"/>
    </location>
</feature>
<comment type="caution">
    <text evidence="1">The sequence shown here is derived from an EMBL/GenBank/DDBJ whole genome shotgun (WGS) entry which is preliminary data.</text>
</comment>
<accession>A0AAQ4EIK1</accession>
<dbReference type="AlphaFoldDB" id="A0AAQ4EIK1"/>
<dbReference type="Proteomes" id="UP001321473">
    <property type="component" value="Unassembled WGS sequence"/>
</dbReference>
<sequence>KDILVHYIISKEHPDRGVGTISNDTSNPIPAQVVYSDYRSCMIDKMFLGSQTLCLQWVTPGTENAVPEECSAAMNTKCSGSVLLYSDDACK</sequence>
<protein>
    <submittedName>
        <fullName evidence="1">Uncharacterized protein</fullName>
    </submittedName>
</protein>
<reference evidence="1 2" key="1">
    <citation type="journal article" date="2023" name="Arcadia Sci">
        <title>De novo assembly of a long-read Amblyomma americanum tick genome.</title>
        <authorList>
            <person name="Chou S."/>
            <person name="Poskanzer K.E."/>
            <person name="Rollins M."/>
            <person name="Thuy-Boun P.S."/>
        </authorList>
    </citation>
    <scope>NUCLEOTIDE SEQUENCE [LARGE SCALE GENOMIC DNA]</scope>
    <source>
        <strain evidence="1">F_SG_1</strain>
        <tissue evidence="1">Salivary glands</tissue>
    </source>
</reference>
<evidence type="ECO:0000313" key="2">
    <source>
        <dbReference type="Proteomes" id="UP001321473"/>
    </source>
</evidence>
<dbReference type="InterPro" id="IPR012674">
    <property type="entry name" value="Calycin"/>
</dbReference>
<organism evidence="1 2">
    <name type="scientific">Amblyomma americanum</name>
    <name type="common">Lone star tick</name>
    <dbReference type="NCBI Taxonomy" id="6943"/>
    <lineage>
        <taxon>Eukaryota</taxon>
        <taxon>Metazoa</taxon>
        <taxon>Ecdysozoa</taxon>
        <taxon>Arthropoda</taxon>
        <taxon>Chelicerata</taxon>
        <taxon>Arachnida</taxon>
        <taxon>Acari</taxon>
        <taxon>Parasitiformes</taxon>
        <taxon>Ixodida</taxon>
        <taxon>Ixodoidea</taxon>
        <taxon>Ixodidae</taxon>
        <taxon>Amblyomminae</taxon>
        <taxon>Amblyomma</taxon>
    </lineage>
</organism>
<proteinExistence type="predicted"/>
<evidence type="ECO:0000313" key="1">
    <source>
        <dbReference type="EMBL" id="KAK8774451.1"/>
    </source>
</evidence>